<evidence type="ECO:0000256" key="7">
    <source>
        <dbReference type="SAM" id="Phobius"/>
    </source>
</evidence>
<dbReference type="GO" id="GO:0020037">
    <property type="term" value="F:heme binding"/>
    <property type="evidence" value="ECO:0007669"/>
    <property type="project" value="TreeGrafter"/>
</dbReference>
<comment type="caution">
    <text evidence="9">The sequence shown here is derived from an EMBL/GenBank/DDBJ whole genome shotgun (WGS) entry which is preliminary data.</text>
</comment>
<evidence type="ECO:0000256" key="3">
    <source>
        <dbReference type="ARBA" id="ARBA00022692"/>
    </source>
</evidence>
<dbReference type="InterPro" id="IPR011577">
    <property type="entry name" value="Cyt_b561_bac/Ni-Hgenase"/>
</dbReference>
<dbReference type="Gene3D" id="1.20.950.20">
    <property type="entry name" value="Transmembrane di-heme cytochromes, Chain C"/>
    <property type="match status" value="1"/>
</dbReference>
<sequence>MIYINFIFFQKEKDTPHIHITLKFKKMKTKTWSLTTRISHWLLAIGFTVAYITGENEWQMNYHYAFGALVGGILFFRILYGIIGPKYSNFEDFPMGISKQIDFIKNYFSKNQTYVGHNPLASLVMFSMMFLGIFTAFTGYLWATESAHFLGFTFTEEMVEEGHEIGAKLFLILVFAHLAGIFADTIFHRKTGTLGSIFTGYKNVQADASKTNAFHKIFSIIWLGVPMILFYLAFGLPVNERGNERENEEEDEWESLLYPDKNSEKSPMNLIVKLTKNRSNVDGTSLASSSRQTETNTTVNTESNSIQSYAQNSQYYTENSNDEREYYEHEEHSKHHHIKREHHDYDEDDD</sequence>
<feature type="region of interest" description="Disordered" evidence="6">
    <location>
        <begin position="241"/>
        <end position="261"/>
    </location>
</feature>
<evidence type="ECO:0000256" key="2">
    <source>
        <dbReference type="ARBA" id="ARBA00022475"/>
    </source>
</evidence>
<dbReference type="Pfam" id="PF01292">
    <property type="entry name" value="Ni_hydr_CYTB"/>
    <property type="match status" value="1"/>
</dbReference>
<evidence type="ECO:0000256" key="5">
    <source>
        <dbReference type="ARBA" id="ARBA00023136"/>
    </source>
</evidence>
<keyword evidence="3 7" id="KW-0812">Transmembrane</keyword>
<feature type="transmembrane region" description="Helical" evidence="7">
    <location>
        <begin position="64"/>
        <end position="83"/>
    </location>
</feature>
<evidence type="ECO:0000256" key="4">
    <source>
        <dbReference type="ARBA" id="ARBA00022989"/>
    </source>
</evidence>
<evidence type="ECO:0000313" key="9">
    <source>
        <dbReference type="EMBL" id="PPZ91644.1"/>
    </source>
</evidence>
<dbReference type="Proteomes" id="UP000238565">
    <property type="component" value="Unassembled WGS sequence"/>
</dbReference>
<keyword evidence="2" id="KW-1003">Cell membrane</keyword>
<dbReference type="PANTHER" id="PTHR30485">
    <property type="entry name" value="NI/FE-HYDROGENASE 1 B-TYPE CYTOCHROME SUBUNIT"/>
    <property type="match status" value="1"/>
</dbReference>
<feature type="compositionally biased region" description="Polar residues" evidence="6">
    <location>
        <begin position="306"/>
        <end position="319"/>
    </location>
</feature>
<feature type="compositionally biased region" description="Basic and acidic residues" evidence="6">
    <location>
        <begin position="321"/>
        <end position="333"/>
    </location>
</feature>
<keyword evidence="5 7" id="KW-0472">Membrane</keyword>
<feature type="transmembrane region" description="Helical" evidence="7">
    <location>
        <begin position="120"/>
        <end position="143"/>
    </location>
</feature>
<dbReference type="AlphaFoldDB" id="A0A2S7I506"/>
<keyword evidence="4 7" id="KW-1133">Transmembrane helix</keyword>
<dbReference type="SUPFAM" id="SSF81342">
    <property type="entry name" value="Transmembrane di-heme cytochromes"/>
    <property type="match status" value="1"/>
</dbReference>
<proteinExistence type="predicted"/>
<evidence type="ECO:0000256" key="6">
    <source>
        <dbReference type="SAM" id="MobiDB-lite"/>
    </source>
</evidence>
<evidence type="ECO:0000256" key="1">
    <source>
        <dbReference type="ARBA" id="ARBA00004651"/>
    </source>
</evidence>
<dbReference type="GO" id="GO:0022904">
    <property type="term" value="P:respiratory electron transport chain"/>
    <property type="evidence" value="ECO:0007669"/>
    <property type="project" value="InterPro"/>
</dbReference>
<organism evidence="9 10">
    <name type="scientific">Cloacibacterium normanense</name>
    <dbReference type="NCBI Taxonomy" id="237258"/>
    <lineage>
        <taxon>Bacteria</taxon>
        <taxon>Pseudomonadati</taxon>
        <taxon>Bacteroidota</taxon>
        <taxon>Flavobacteriia</taxon>
        <taxon>Flavobacteriales</taxon>
        <taxon>Weeksellaceae</taxon>
    </lineage>
</organism>
<protein>
    <recommendedName>
        <fullName evidence="8">Cytochrome b561 bacterial/Ni-hydrogenase domain-containing protein</fullName>
    </recommendedName>
</protein>
<feature type="compositionally biased region" description="Basic and acidic residues" evidence="6">
    <location>
        <begin position="341"/>
        <end position="350"/>
    </location>
</feature>
<evidence type="ECO:0000259" key="8">
    <source>
        <dbReference type="Pfam" id="PF01292"/>
    </source>
</evidence>
<feature type="compositionally biased region" description="Polar residues" evidence="6">
    <location>
        <begin position="281"/>
        <end position="292"/>
    </location>
</feature>
<feature type="transmembrane region" description="Helical" evidence="7">
    <location>
        <begin position="34"/>
        <end position="52"/>
    </location>
</feature>
<comment type="subcellular location">
    <subcellularLocation>
        <location evidence="1">Cell membrane</location>
        <topology evidence="1">Multi-pass membrane protein</topology>
    </subcellularLocation>
</comment>
<dbReference type="GO" id="GO:0005886">
    <property type="term" value="C:plasma membrane"/>
    <property type="evidence" value="ECO:0007669"/>
    <property type="project" value="UniProtKB-SubCell"/>
</dbReference>
<dbReference type="GO" id="GO:0009055">
    <property type="term" value="F:electron transfer activity"/>
    <property type="evidence" value="ECO:0007669"/>
    <property type="project" value="InterPro"/>
</dbReference>
<feature type="compositionally biased region" description="Low complexity" evidence="6">
    <location>
        <begin position="293"/>
        <end position="305"/>
    </location>
</feature>
<dbReference type="PANTHER" id="PTHR30485:SF2">
    <property type="entry name" value="BLL0597 PROTEIN"/>
    <property type="match status" value="1"/>
</dbReference>
<reference evidence="9 10" key="1">
    <citation type="submission" date="2018-02" db="EMBL/GenBank/DDBJ databases">
        <title>Draft genome sequence of bacterial isolates from marine environment.</title>
        <authorList>
            <person name="Singh S.K."/>
            <person name="Hill R."/>
            <person name="Major S."/>
            <person name="Cai H."/>
            <person name="Li Y."/>
        </authorList>
    </citation>
    <scope>NUCLEOTIDE SEQUENCE [LARGE SCALE GENOMIC DNA]</scope>
    <source>
        <strain evidence="9 10">IMET F</strain>
    </source>
</reference>
<name>A0A2S7I506_9FLAO</name>
<evidence type="ECO:0000313" key="10">
    <source>
        <dbReference type="Proteomes" id="UP000238565"/>
    </source>
</evidence>
<feature type="transmembrane region" description="Helical" evidence="7">
    <location>
        <begin position="217"/>
        <end position="236"/>
    </location>
</feature>
<feature type="domain" description="Cytochrome b561 bacterial/Ni-hydrogenase" evidence="8">
    <location>
        <begin position="32"/>
        <end position="200"/>
    </location>
</feature>
<dbReference type="InterPro" id="IPR051542">
    <property type="entry name" value="Hydrogenase_cytochrome"/>
</dbReference>
<dbReference type="InterPro" id="IPR016174">
    <property type="entry name" value="Di-haem_cyt_TM"/>
</dbReference>
<feature type="region of interest" description="Disordered" evidence="6">
    <location>
        <begin position="281"/>
        <end position="350"/>
    </location>
</feature>
<accession>A0A2S7I506</accession>
<dbReference type="EMBL" id="PTPZ01000003">
    <property type="protein sequence ID" value="PPZ91644.1"/>
    <property type="molecule type" value="Genomic_DNA"/>
</dbReference>
<gene>
    <name evidence="9" type="ORF">C3729_06120</name>
</gene>
<feature type="transmembrane region" description="Helical" evidence="7">
    <location>
        <begin position="165"/>
        <end position="187"/>
    </location>
</feature>